<keyword evidence="2" id="KW-0690">Ribosome biogenesis</keyword>
<dbReference type="VEuPathDB" id="VectorBase:MDOMA2_013053"/>
<dbReference type="STRING" id="7370.A0A1I8N4X2"/>
<evidence type="ECO:0000256" key="10">
    <source>
        <dbReference type="ARBA" id="ARBA00061949"/>
    </source>
</evidence>
<evidence type="ECO:0000259" key="15">
    <source>
        <dbReference type="PROSITE" id="PS51083"/>
    </source>
</evidence>
<evidence type="ECO:0000256" key="14">
    <source>
        <dbReference type="SAM" id="MobiDB-lite"/>
    </source>
</evidence>
<organism evidence="16">
    <name type="scientific">Musca domestica</name>
    <name type="common">House fly</name>
    <dbReference type="NCBI Taxonomy" id="7370"/>
    <lineage>
        <taxon>Eukaryota</taxon>
        <taxon>Metazoa</taxon>
        <taxon>Ecdysozoa</taxon>
        <taxon>Arthropoda</taxon>
        <taxon>Hexapoda</taxon>
        <taxon>Insecta</taxon>
        <taxon>Pterygota</taxon>
        <taxon>Neoptera</taxon>
        <taxon>Endopterygota</taxon>
        <taxon>Diptera</taxon>
        <taxon>Brachycera</taxon>
        <taxon>Muscomorpha</taxon>
        <taxon>Muscoidea</taxon>
        <taxon>Muscidae</taxon>
        <taxon>Musca</taxon>
    </lineage>
</organism>
<evidence type="ECO:0000256" key="4">
    <source>
        <dbReference type="ARBA" id="ARBA00022723"/>
    </source>
</evidence>
<dbReference type="InterPro" id="IPR051639">
    <property type="entry name" value="BCD1"/>
</dbReference>
<dbReference type="InterPro" id="IPR007529">
    <property type="entry name" value="Znf_HIT"/>
</dbReference>
<dbReference type="GO" id="GO:0008270">
    <property type="term" value="F:zinc ion binding"/>
    <property type="evidence" value="ECO:0007669"/>
    <property type="project" value="UniProtKB-UniRule"/>
</dbReference>
<dbReference type="GO" id="GO:0070761">
    <property type="term" value="C:pre-snoRNP complex"/>
    <property type="evidence" value="ECO:0007669"/>
    <property type="project" value="TreeGrafter"/>
</dbReference>
<feature type="compositionally biased region" description="Acidic residues" evidence="14">
    <location>
        <begin position="348"/>
        <end position="361"/>
    </location>
</feature>
<dbReference type="SUPFAM" id="SSF144232">
    <property type="entry name" value="HIT/MYND zinc finger-like"/>
    <property type="match status" value="1"/>
</dbReference>
<dbReference type="VEuPathDB" id="VectorBase:MDOA011573"/>
<name>A0A1I8N4X2_MUSDO</name>
<dbReference type="Pfam" id="PF25790">
    <property type="entry name" value="BCD1"/>
    <property type="match status" value="1"/>
</dbReference>
<keyword evidence="6" id="KW-0862">Zinc</keyword>
<dbReference type="AlphaFoldDB" id="A0A1I8N4X2"/>
<evidence type="ECO:0000256" key="12">
    <source>
        <dbReference type="ARBA" id="ARBA00077531"/>
    </source>
</evidence>
<protein>
    <recommendedName>
        <fullName evidence="11">Box C/D snoRNA protein 1</fullName>
    </recommendedName>
    <alternativeName>
        <fullName evidence="12">Zinc finger HIT domain-containing protein 6</fullName>
    </alternativeName>
</protein>
<dbReference type="FunFam" id="3.30.60.190:FF:000001">
    <property type="entry name" value="box C/D snoRNA protein 1"/>
    <property type="match status" value="1"/>
</dbReference>
<accession>A0A1I8N4X2</accession>
<dbReference type="EnsemblMetazoa" id="MDOA011573-RA">
    <property type="protein sequence ID" value="MDOA011573-PA"/>
    <property type="gene ID" value="MDOA011573"/>
</dbReference>
<feature type="region of interest" description="Disordered" evidence="14">
    <location>
        <begin position="338"/>
        <end position="414"/>
    </location>
</feature>
<comment type="function">
    <text evidence="8">Required for box C/D snoRNAs accumulation involved in snoRNA processing, snoRNA transport to the nucleolus and ribosome biogenesis.</text>
</comment>
<evidence type="ECO:0000256" key="5">
    <source>
        <dbReference type="ARBA" id="ARBA00022771"/>
    </source>
</evidence>
<keyword evidence="3" id="KW-0597">Phosphoprotein</keyword>
<keyword evidence="7" id="KW-0832">Ubl conjugation</keyword>
<evidence type="ECO:0000256" key="9">
    <source>
        <dbReference type="ARBA" id="ARBA00049654"/>
    </source>
</evidence>
<sequence>MKRTCSTSDDSEEIIVVKKSHNDGAINLDLKINNEDSDSDVSEGDNDEEEDGDETPGGSSNANFPARLGKCEVCAAQEARYTCPKCEVKTCCLNCVRIHKKELECDGIRDRTKFIPLKDMTKMDFMSDYYFLEECTRYVEDRKVDRVKRYTRFNTELPIHLYRLRQAAKERKCTLKILIQNFARHKENTTYYDWKTKKIWWRVKWIFVNAGNLCYVDEKCLEDEYLRDLLKKYIDKDCPEPVAEKKKLEFYQSKGVQGLRVMLKSEGIKGCKNRYYLLDVNKTLRSNLKHKTLVEYPFIYVSYEEDPCGFDIIDSEEDVEGETKQHQDLLEQYRKAALEKQKRQQAEGSEEDGDGDDETPADVETLVKLQAEQRRKERQRKRAEYEKQQSHNFLFTDEQLMEALSSSSSEDEEG</sequence>
<dbReference type="PANTHER" id="PTHR13483">
    <property type="entry name" value="BOX C_D SNORNA PROTEIN 1-RELATED"/>
    <property type="match status" value="1"/>
</dbReference>
<comment type="similarity">
    <text evidence="9">Belongs to the BCD1 family.</text>
</comment>
<keyword evidence="1" id="KW-1017">Isopeptide bond</keyword>
<dbReference type="PROSITE" id="PS51083">
    <property type="entry name" value="ZF_HIT"/>
    <property type="match status" value="1"/>
</dbReference>
<keyword evidence="5 13" id="KW-0863">Zinc-finger</keyword>
<proteinExistence type="inferred from homology"/>
<feature type="region of interest" description="Disordered" evidence="14">
    <location>
        <begin position="27"/>
        <end position="61"/>
    </location>
</feature>
<evidence type="ECO:0000256" key="7">
    <source>
        <dbReference type="ARBA" id="ARBA00022843"/>
    </source>
</evidence>
<dbReference type="GO" id="GO:0000492">
    <property type="term" value="P:box C/D snoRNP assembly"/>
    <property type="evidence" value="ECO:0007669"/>
    <property type="project" value="TreeGrafter"/>
</dbReference>
<feature type="domain" description="HIT-type" evidence="15">
    <location>
        <begin position="71"/>
        <end position="105"/>
    </location>
</feature>
<evidence type="ECO:0000256" key="3">
    <source>
        <dbReference type="ARBA" id="ARBA00022553"/>
    </source>
</evidence>
<dbReference type="eggNOG" id="KOG2858">
    <property type="taxonomic scope" value="Eukaryota"/>
</dbReference>
<evidence type="ECO:0000256" key="8">
    <source>
        <dbReference type="ARBA" id="ARBA00049598"/>
    </source>
</evidence>
<comment type="subunit">
    <text evidence="10">Interacts with FBL, SNU13, NOP58, NUFIP1, RUVBL1, RUVBL2 and TAF9. Interacts (via HIT-type zinc finger) with the RUVBL1/RUVBL2 complex in the presence of ADP.</text>
</comment>
<dbReference type="CDD" id="cd23023">
    <property type="entry name" value="zf-HIT_BCD1"/>
    <property type="match status" value="1"/>
</dbReference>
<dbReference type="InterPro" id="IPR057721">
    <property type="entry name" value="BCD1_alpha/beta"/>
</dbReference>
<evidence type="ECO:0000256" key="2">
    <source>
        <dbReference type="ARBA" id="ARBA00022517"/>
    </source>
</evidence>
<dbReference type="GO" id="GO:0048254">
    <property type="term" value="P:snoRNA localization"/>
    <property type="evidence" value="ECO:0007669"/>
    <property type="project" value="TreeGrafter"/>
</dbReference>
<dbReference type="Gene3D" id="3.30.60.190">
    <property type="match status" value="1"/>
</dbReference>
<evidence type="ECO:0000256" key="11">
    <source>
        <dbReference type="ARBA" id="ARBA00068630"/>
    </source>
</evidence>
<evidence type="ECO:0000256" key="1">
    <source>
        <dbReference type="ARBA" id="ARBA00022499"/>
    </source>
</evidence>
<dbReference type="Pfam" id="PF04438">
    <property type="entry name" value="zf-HIT"/>
    <property type="match status" value="1"/>
</dbReference>
<evidence type="ECO:0000256" key="13">
    <source>
        <dbReference type="PROSITE-ProRule" id="PRU00453"/>
    </source>
</evidence>
<keyword evidence="4" id="KW-0479">Metal-binding</keyword>
<reference evidence="16" key="1">
    <citation type="submission" date="2020-05" db="UniProtKB">
        <authorList>
            <consortium name="EnsemblMetazoa"/>
        </authorList>
    </citation>
    <scope>IDENTIFICATION</scope>
    <source>
        <strain evidence="16">Aabys</strain>
    </source>
</reference>
<dbReference type="GO" id="GO:0005634">
    <property type="term" value="C:nucleus"/>
    <property type="evidence" value="ECO:0007669"/>
    <property type="project" value="TreeGrafter"/>
</dbReference>
<evidence type="ECO:0000256" key="6">
    <source>
        <dbReference type="ARBA" id="ARBA00022833"/>
    </source>
</evidence>
<evidence type="ECO:0000313" key="16">
    <source>
        <dbReference type="EnsemblMetazoa" id="MDOA011573-PA"/>
    </source>
</evidence>
<dbReference type="PANTHER" id="PTHR13483:SF3">
    <property type="entry name" value="BOX C_D SNORNA PROTEIN 1"/>
    <property type="match status" value="1"/>
</dbReference>
<dbReference type="GO" id="GO:0000463">
    <property type="term" value="P:maturation of LSU-rRNA from tricistronic rRNA transcript (SSU-rRNA, 5.8S rRNA, LSU-rRNA)"/>
    <property type="evidence" value="ECO:0007669"/>
    <property type="project" value="TreeGrafter"/>
</dbReference>
<feature type="compositionally biased region" description="Acidic residues" evidence="14">
    <location>
        <begin position="35"/>
        <end position="54"/>
    </location>
</feature>